<keyword evidence="2" id="KW-0521">NADP</keyword>
<evidence type="ECO:0000313" key="4">
    <source>
        <dbReference type="EMBL" id="PYH87252.1"/>
    </source>
</evidence>
<dbReference type="Gene3D" id="3.40.50.720">
    <property type="entry name" value="NAD(P)-binding Rossmann-like Domain"/>
    <property type="match status" value="1"/>
</dbReference>
<accession>A0A319E845</accession>
<organism evidence="4 5">
    <name type="scientific">Aspergillus uvarum CBS 121591</name>
    <dbReference type="NCBI Taxonomy" id="1448315"/>
    <lineage>
        <taxon>Eukaryota</taxon>
        <taxon>Fungi</taxon>
        <taxon>Dikarya</taxon>
        <taxon>Ascomycota</taxon>
        <taxon>Pezizomycotina</taxon>
        <taxon>Eurotiomycetes</taxon>
        <taxon>Eurotiomycetidae</taxon>
        <taxon>Eurotiales</taxon>
        <taxon>Aspergillaceae</taxon>
        <taxon>Aspergillus</taxon>
        <taxon>Aspergillus subgen. Circumdati</taxon>
    </lineage>
</organism>
<evidence type="ECO:0000256" key="1">
    <source>
        <dbReference type="ARBA" id="ARBA00006484"/>
    </source>
</evidence>
<dbReference type="PANTHER" id="PTHR24320">
    <property type="entry name" value="RETINOL DEHYDROGENASE"/>
    <property type="match status" value="1"/>
</dbReference>
<protein>
    <submittedName>
        <fullName evidence="4">Short-chain dehydrogenase/reductase</fullName>
    </submittedName>
</protein>
<dbReference type="AlphaFoldDB" id="A0A319E845"/>
<dbReference type="PRINTS" id="PR00081">
    <property type="entry name" value="GDHRDH"/>
</dbReference>
<dbReference type="PANTHER" id="PTHR24320:SF282">
    <property type="entry name" value="WW DOMAIN-CONTAINING OXIDOREDUCTASE"/>
    <property type="match status" value="1"/>
</dbReference>
<keyword evidence="3" id="KW-0560">Oxidoreductase</keyword>
<dbReference type="GeneID" id="37140450"/>
<evidence type="ECO:0000313" key="5">
    <source>
        <dbReference type="Proteomes" id="UP000248340"/>
    </source>
</evidence>
<evidence type="ECO:0000256" key="3">
    <source>
        <dbReference type="ARBA" id="ARBA00023002"/>
    </source>
</evidence>
<name>A0A319E845_9EURO</name>
<dbReference type="SUPFAM" id="SSF51735">
    <property type="entry name" value="NAD(P)-binding Rossmann-fold domains"/>
    <property type="match status" value="1"/>
</dbReference>
<dbReference type="EMBL" id="KZ821674">
    <property type="protein sequence ID" value="PYH87252.1"/>
    <property type="molecule type" value="Genomic_DNA"/>
</dbReference>
<dbReference type="GO" id="GO:0016491">
    <property type="term" value="F:oxidoreductase activity"/>
    <property type="evidence" value="ECO:0007669"/>
    <property type="project" value="UniProtKB-KW"/>
</dbReference>
<dbReference type="Pfam" id="PF00106">
    <property type="entry name" value="adh_short"/>
    <property type="match status" value="1"/>
</dbReference>
<dbReference type="OrthoDB" id="191139at2759"/>
<reference evidence="4 5" key="1">
    <citation type="submission" date="2016-12" db="EMBL/GenBank/DDBJ databases">
        <title>The genomes of Aspergillus section Nigri reveals drivers in fungal speciation.</title>
        <authorList>
            <consortium name="DOE Joint Genome Institute"/>
            <person name="Vesth T.C."/>
            <person name="Nybo J."/>
            <person name="Theobald S."/>
            <person name="Brandl J."/>
            <person name="Frisvad J.C."/>
            <person name="Nielsen K.F."/>
            <person name="Lyhne E.K."/>
            <person name="Kogle M.E."/>
            <person name="Kuo A."/>
            <person name="Riley R."/>
            <person name="Clum A."/>
            <person name="Nolan M."/>
            <person name="Lipzen A."/>
            <person name="Salamov A."/>
            <person name="Henrissat B."/>
            <person name="Wiebenga A."/>
            <person name="De Vries R.P."/>
            <person name="Grigoriev I.V."/>
            <person name="Mortensen U.H."/>
            <person name="Andersen M.R."/>
            <person name="Baker S.E."/>
        </authorList>
    </citation>
    <scope>NUCLEOTIDE SEQUENCE [LARGE SCALE GENOMIC DNA]</scope>
    <source>
        <strain evidence="4 5">CBS 121591</strain>
    </source>
</reference>
<evidence type="ECO:0000256" key="2">
    <source>
        <dbReference type="ARBA" id="ARBA00022857"/>
    </source>
</evidence>
<dbReference type="VEuPathDB" id="FungiDB:BO82DRAFT_379809"/>
<proteinExistence type="inferred from homology"/>
<keyword evidence="5" id="KW-1185">Reference proteome</keyword>
<sequence length="309" mass="33863">MAFGSTYLQQVRALNPESDIPSLAGKVILVTGGNVGLGKQCVLEFARHSPSQIWLAARNAERGQAAVDEIRQKVPNVPIRFLELDLASFDSIKKAAQIVLTESDRLDILMLNAGVMAVPPGLTKDGYEIEFGTNHMGHALLTKLLMPLLLKTTDTGADVRVVSMTSTAFKQAPKDVLDFARLKSTAEHMSGFERYSQSKLANILWARYLAKVYPQLTVASVHPGLVQTELMDRASEAPAIMRAFRGVAKMMAVTVEQGAKNQLWASVSGDVESGEYYEPIGISGQITDNAKDDQLAEKLWNWTQKELES</sequence>
<dbReference type="RefSeq" id="XP_025497452.1">
    <property type="nucleotide sequence ID" value="XM_025637708.1"/>
</dbReference>
<gene>
    <name evidence="4" type="ORF">BO82DRAFT_379809</name>
</gene>
<comment type="similarity">
    <text evidence="1">Belongs to the short-chain dehydrogenases/reductases (SDR) family.</text>
</comment>
<dbReference type="InterPro" id="IPR002347">
    <property type="entry name" value="SDR_fam"/>
</dbReference>
<dbReference type="Proteomes" id="UP000248340">
    <property type="component" value="Unassembled WGS sequence"/>
</dbReference>
<dbReference type="STRING" id="1448315.A0A319E845"/>
<dbReference type="InterPro" id="IPR036291">
    <property type="entry name" value="NAD(P)-bd_dom_sf"/>
</dbReference>